<comment type="caution">
    <text evidence="2">The sequence shown here is derived from an EMBL/GenBank/DDBJ whole genome shotgun (WGS) entry which is preliminary data.</text>
</comment>
<sequence length="114" mass="13341">MGNQIRNKEIREQDASIWVPYCSCRELRHLLTKMRRLPNPSKTSLLTRGSVKLVLYLTSSLARDNRVAARTLHYSTSTRRRKKDAATKRRAAAVYHRERHEAEGVVQRRHTETE</sequence>
<reference evidence="2 3" key="1">
    <citation type="journal article" date="2021" name="Elife">
        <title>Chloroplast acquisition without the gene transfer in kleptoplastic sea slugs, Plakobranchus ocellatus.</title>
        <authorList>
            <person name="Maeda T."/>
            <person name="Takahashi S."/>
            <person name="Yoshida T."/>
            <person name="Shimamura S."/>
            <person name="Takaki Y."/>
            <person name="Nagai Y."/>
            <person name="Toyoda A."/>
            <person name="Suzuki Y."/>
            <person name="Arimoto A."/>
            <person name="Ishii H."/>
            <person name="Satoh N."/>
            <person name="Nishiyama T."/>
            <person name="Hasebe M."/>
            <person name="Maruyama T."/>
            <person name="Minagawa J."/>
            <person name="Obokata J."/>
            <person name="Shigenobu S."/>
        </authorList>
    </citation>
    <scope>NUCLEOTIDE SEQUENCE [LARGE SCALE GENOMIC DNA]</scope>
</reference>
<feature type="region of interest" description="Disordered" evidence="1">
    <location>
        <begin position="93"/>
        <end position="114"/>
    </location>
</feature>
<dbReference type="Proteomes" id="UP000762676">
    <property type="component" value="Unassembled WGS sequence"/>
</dbReference>
<keyword evidence="3" id="KW-1185">Reference proteome</keyword>
<name>A0AAV4EXW9_9GAST</name>
<organism evidence="2 3">
    <name type="scientific">Elysia marginata</name>
    <dbReference type="NCBI Taxonomy" id="1093978"/>
    <lineage>
        <taxon>Eukaryota</taxon>
        <taxon>Metazoa</taxon>
        <taxon>Spiralia</taxon>
        <taxon>Lophotrochozoa</taxon>
        <taxon>Mollusca</taxon>
        <taxon>Gastropoda</taxon>
        <taxon>Heterobranchia</taxon>
        <taxon>Euthyneura</taxon>
        <taxon>Panpulmonata</taxon>
        <taxon>Sacoglossa</taxon>
        <taxon>Placobranchoidea</taxon>
        <taxon>Plakobranchidae</taxon>
        <taxon>Elysia</taxon>
    </lineage>
</organism>
<protein>
    <submittedName>
        <fullName evidence="2">Uncharacterized protein</fullName>
    </submittedName>
</protein>
<proteinExistence type="predicted"/>
<dbReference type="AlphaFoldDB" id="A0AAV4EXW9"/>
<dbReference type="EMBL" id="BMAT01011025">
    <property type="protein sequence ID" value="GFR65283.1"/>
    <property type="molecule type" value="Genomic_DNA"/>
</dbReference>
<evidence type="ECO:0000256" key="1">
    <source>
        <dbReference type="SAM" id="MobiDB-lite"/>
    </source>
</evidence>
<evidence type="ECO:0000313" key="2">
    <source>
        <dbReference type="EMBL" id="GFR65283.1"/>
    </source>
</evidence>
<accession>A0AAV4EXW9</accession>
<evidence type="ECO:0000313" key="3">
    <source>
        <dbReference type="Proteomes" id="UP000762676"/>
    </source>
</evidence>
<gene>
    <name evidence="2" type="ORF">ElyMa_005528100</name>
</gene>